<dbReference type="SUPFAM" id="SSF53098">
    <property type="entry name" value="Ribonuclease H-like"/>
    <property type="match status" value="1"/>
</dbReference>
<reference evidence="4" key="2">
    <citation type="submission" date="2024-04" db="EMBL/GenBank/DDBJ databases">
        <authorList>
            <person name="Chen Y."/>
            <person name="Shah S."/>
            <person name="Dougan E. K."/>
            <person name="Thang M."/>
            <person name="Chan C."/>
        </authorList>
    </citation>
    <scope>NUCLEOTIDE SEQUENCE [LARGE SCALE GENOMIC DNA]</scope>
</reference>
<dbReference type="GO" id="GO:0015074">
    <property type="term" value="P:DNA integration"/>
    <property type="evidence" value="ECO:0007669"/>
    <property type="project" value="InterPro"/>
</dbReference>
<evidence type="ECO:0000313" key="3">
    <source>
        <dbReference type="EMBL" id="CAI4009388.1"/>
    </source>
</evidence>
<evidence type="ECO:0000313" key="4">
    <source>
        <dbReference type="EMBL" id="CAL1162763.1"/>
    </source>
</evidence>
<dbReference type="PANTHER" id="PTHR37984">
    <property type="entry name" value="PROTEIN CBG26694"/>
    <property type="match status" value="1"/>
</dbReference>
<dbReference type="OrthoDB" id="423151at2759"/>
<comment type="caution">
    <text evidence="3">The sequence shown here is derived from an EMBL/GenBank/DDBJ whole genome shotgun (WGS) entry which is preliminary data.</text>
</comment>
<feature type="region of interest" description="Disordered" evidence="1">
    <location>
        <begin position="113"/>
        <end position="221"/>
    </location>
</feature>
<dbReference type="GO" id="GO:0003676">
    <property type="term" value="F:nucleic acid binding"/>
    <property type="evidence" value="ECO:0007669"/>
    <property type="project" value="InterPro"/>
</dbReference>
<evidence type="ECO:0000256" key="1">
    <source>
        <dbReference type="SAM" id="MobiDB-lite"/>
    </source>
</evidence>
<dbReference type="AlphaFoldDB" id="A0A9P1GDV1"/>
<feature type="domain" description="Integrase catalytic" evidence="2">
    <location>
        <begin position="297"/>
        <end position="465"/>
    </location>
</feature>
<feature type="region of interest" description="Disordered" evidence="1">
    <location>
        <begin position="640"/>
        <end position="739"/>
    </location>
</feature>
<reference evidence="3" key="1">
    <citation type="submission" date="2022-10" db="EMBL/GenBank/DDBJ databases">
        <authorList>
            <person name="Chen Y."/>
            <person name="Dougan E. K."/>
            <person name="Chan C."/>
            <person name="Rhodes N."/>
            <person name="Thang M."/>
        </authorList>
    </citation>
    <scope>NUCLEOTIDE SEQUENCE</scope>
</reference>
<dbReference type="PROSITE" id="PS50994">
    <property type="entry name" value="INTEGRASE"/>
    <property type="match status" value="1"/>
</dbReference>
<dbReference type="Proteomes" id="UP001152797">
    <property type="component" value="Unassembled WGS sequence"/>
</dbReference>
<dbReference type="PANTHER" id="PTHR37984:SF5">
    <property type="entry name" value="PROTEIN NYNRIN-LIKE"/>
    <property type="match status" value="1"/>
</dbReference>
<feature type="compositionally biased region" description="Basic and acidic residues" evidence="1">
    <location>
        <begin position="199"/>
        <end position="210"/>
    </location>
</feature>
<proteinExistence type="predicted"/>
<evidence type="ECO:0000259" key="2">
    <source>
        <dbReference type="PROSITE" id="PS50994"/>
    </source>
</evidence>
<feature type="compositionally biased region" description="Polar residues" evidence="1">
    <location>
        <begin position="674"/>
        <end position="687"/>
    </location>
</feature>
<protein>
    <submittedName>
        <fullName evidence="5">Retrovirus-related Pol polyprotein from transposon RE2 (Retro element 2) (AtRE2)</fullName>
    </submittedName>
</protein>
<dbReference type="InterPro" id="IPR050951">
    <property type="entry name" value="Retrovirus_Pol_polyprotein"/>
</dbReference>
<organism evidence="3">
    <name type="scientific">Cladocopium goreaui</name>
    <dbReference type="NCBI Taxonomy" id="2562237"/>
    <lineage>
        <taxon>Eukaryota</taxon>
        <taxon>Sar</taxon>
        <taxon>Alveolata</taxon>
        <taxon>Dinophyceae</taxon>
        <taxon>Suessiales</taxon>
        <taxon>Symbiodiniaceae</taxon>
        <taxon>Cladocopium</taxon>
    </lineage>
</organism>
<dbReference type="InterPro" id="IPR001584">
    <property type="entry name" value="Integrase_cat-core"/>
</dbReference>
<dbReference type="Gene3D" id="3.30.420.10">
    <property type="entry name" value="Ribonuclease H-like superfamily/Ribonuclease H"/>
    <property type="match status" value="1"/>
</dbReference>
<dbReference type="InterPro" id="IPR036397">
    <property type="entry name" value="RNaseH_sf"/>
</dbReference>
<evidence type="ECO:0000313" key="6">
    <source>
        <dbReference type="Proteomes" id="UP001152797"/>
    </source>
</evidence>
<sequence>MCTFGLRIAKGPDMDMLSRKASGLMSNVPEIMDYVNHRCTKDHKHGRLLGGVAKFAATYTPQFVQSVVCGIKEALGFKVESKDKKAPGRKVGRALGSILHQFATLTRLVEEEVEAETAGESERLTMESGGAHSMARSPQSTSSSTLQSLTSLKKLQDAVKKPQVKSTNHYPAMQPHSHEDESLDPFEQALEQEIDPPEPEERSAEDEVRQQLRSVGENPKVQEAMTRIEDFRKTDEGTFSLAPQLRREVHKIHRNLGHPGHDVFVRALRHAGVRPDILDWAKHHFQCPACKTRERPSPQRPGHLMRALEFGQVVGVDLLFIEVQNTLLTFVNILDWGTNFQQVALCPGKTAEEVQQVFMNEWVKHYGSPVLLIADRGPEFTGRRFQEMVSGLGTAIHFTSSQSPWQNSRTEKAGGMFKEKFKAVMAAASATLDEVPLVTAEVVTCRNQYMDRFGFSPMQRVFGKTLRMPASMLTSDVLNHELVEVTASDPIQRQWKIREIAAQEWLRRQDKEAIQRSLRASARQSDQKAFQQGQWVYIFRNTPSFKGWAGPGVLLAETPSQSGWWVSVRGRLWQVSLEQLRHATPEEQLGAELVVEMSQEMLTKLKSPGQIAYQDVSAEQIPNEEDFQEETLMRVFRMQDPQAPGGQPEPDNDEDETATNQEASTQVPVDATLDESQQMSRRPSKLSSDAEPSRRVSFVEPPKEDSDAASPMETEVMPPENLSSSAAASAPPPGGPVRIDEGRHEPFHFGPMHDNRRAQAFPHPFSRAPPLLPSPPGNTHYVEVKNFDRDDDRESLGSHDKVIGVTWKYDREQRRTLPQQLSECIHAFTAKAAEASYSYRDRCMFVTKLKSSFGQVEFSKLSEEDKNLFRASRKKEIDSLLANNAVKILSVEESREFLRLTPDQIIESKFVDRFKPKEVDLKMLEDCKQTAIEQGQLEVFKLEMDQKNPKSRLCAIGWRDPQIMGVERSSPTPLSTSIHCCLQLSASRKWKTRVKDVKTAFLQSLPTTRSKPLALKQPKDEGLPGLHPEQLVLLLTEIYGLVSGPSWWRRSLLKVATEKLGYSVNTYDKCVLTLPSLDPSPGATTEGYMVIEVDDIIEAGGSRHEAKMKTMESLLKFGKIEDLYETTGASYAGRFLNQLKDFSFETHMEEFIYTRLEPVKMNRRVLKKDADKVLLTENEKTQLRGLAASLNWVSREGRPDASASASVIASSFPDPKVSHIMAANETVRH</sequence>
<name>A0A9P1GDV1_9DINO</name>
<dbReference type="EMBL" id="CAMXCT030004513">
    <property type="protein sequence ID" value="CAL4796700.1"/>
    <property type="molecule type" value="Genomic_DNA"/>
</dbReference>
<feature type="compositionally biased region" description="Low complexity" evidence="1">
    <location>
        <begin position="139"/>
        <end position="153"/>
    </location>
</feature>
<gene>
    <name evidence="3" type="ORF">C1SCF055_LOCUS34753</name>
</gene>
<dbReference type="EMBL" id="CAMXCT020004513">
    <property type="protein sequence ID" value="CAL1162763.1"/>
    <property type="molecule type" value="Genomic_DNA"/>
</dbReference>
<accession>A0A9P1GDV1</accession>
<dbReference type="InterPro" id="IPR012337">
    <property type="entry name" value="RNaseH-like_sf"/>
</dbReference>
<evidence type="ECO:0000313" key="5">
    <source>
        <dbReference type="EMBL" id="CAL4796700.1"/>
    </source>
</evidence>
<feature type="compositionally biased region" description="Polar residues" evidence="1">
    <location>
        <begin position="658"/>
        <end position="667"/>
    </location>
</feature>
<keyword evidence="6" id="KW-1185">Reference proteome</keyword>
<dbReference type="EMBL" id="CAMXCT010004513">
    <property type="protein sequence ID" value="CAI4009388.1"/>
    <property type="molecule type" value="Genomic_DNA"/>
</dbReference>